<organism evidence="2 3">
    <name type="scientific">Nostoc flagelliforme CCNUN1</name>
    <dbReference type="NCBI Taxonomy" id="2038116"/>
    <lineage>
        <taxon>Bacteria</taxon>
        <taxon>Bacillati</taxon>
        <taxon>Cyanobacteriota</taxon>
        <taxon>Cyanophyceae</taxon>
        <taxon>Nostocales</taxon>
        <taxon>Nostocaceae</taxon>
        <taxon>Nostoc</taxon>
    </lineage>
</organism>
<dbReference type="Proteomes" id="UP000232003">
    <property type="component" value="Chromosome"/>
</dbReference>
<protein>
    <submittedName>
        <fullName evidence="2">HEAT repeat</fullName>
    </submittedName>
</protein>
<reference evidence="2 3" key="1">
    <citation type="submission" date="2017-11" db="EMBL/GenBank/DDBJ databases">
        <title>Complete genome of a free-living desiccation-tolerant cyanobacterium and its photosynthetic adaptation to extreme terrestrial habitat.</title>
        <authorList>
            <person name="Shang J."/>
        </authorList>
    </citation>
    <scope>NUCLEOTIDE SEQUENCE [LARGE SCALE GENOMIC DNA]</scope>
    <source>
        <strain evidence="2 3">CCNUN1</strain>
    </source>
</reference>
<proteinExistence type="predicted"/>
<accession>A0A2K8SNH3</accession>
<dbReference type="AlphaFoldDB" id="A0A2K8SNH3"/>
<evidence type="ECO:0000259" key="1">
    <source>
        <dbReference type="Pfam" id="PF22730"/>
    </source>
</evidence>
<evidence type="ECO:0000313" key="2">
    <source>
        <dbReference type="EMBL" id="AUB37034.1"/>
    </source>
</evidence>
<dbReference type="KEGG" id="nfl:COO91_02966"/>
<dbReference type="RefSeq" id="WP_208766712.1">
    <property type="nucleotide sequence ID" value="NZ_CAWNNC010000001.1"/>
</dbReference>
<dbReference type="EMBL" id="CP024785">
    <property type="protein sequence ID" value="AUB37034.1"/>
    <property type="molecule type" value="Genomic_DNA"/>
</dbReference>
<evidence type="ECO:0000313" key="3">
    <source>
        <dbReference type="Proteomes" id="UP000232003"/>
    </source>
</evidence>
<keyword evidence="3" id="KW-1185">Reference proteome</keyword>
<feature type="domain" description="NACHT C-terminal Cysteine and Histidine-containing" evidence="1">
    <location>
        <begin position="60"/>
        <end position="85"/>
    </location>
</feature>
<sequence>MEPVTLTAVVTAIAALIQLLQSTTVDNSTRRLAAYSLGEILQVNKHRFDYLKALSGYWQLNDEYYNLAWKCAQNMPYPKFYQAWHQHNIATRAMRSLAKILSTRI</sequence>
<dbReference type="InterPro" id="IPR054570">
    <property type="entry name" value="NCC-H_dom"/>
</dbReference>
<name>A0A2K8SNH3_9NOSO</name>
<dbReference type="Pfam" id="PF22730">
    <property type="entry name" value="NCC-H"/>
    <property type="match status" value="1"/>
</dbReference>
<gene>
    <name evidence="2" type="ORF">COO91_02966</name>
</gene>